<sequence>MVPVFTALILFSFIMHIEYSIVDASFFSRNPPLSKRLTSTRIVPDRPSQPYCPPPARATAAKFSSSLSTLATALRCLACGLQGWKGQWRCATFCASSQGFCYNLGCFPEVHYVGRHGGQCLRNAKVMVKELEYVEKVVGEFGKDNRAGIEGTLHRISAIRSKNGHIVGLIWEERFVCWKAWGWQNYCYERHCSSLCLDELHKRVVIVDTSNEIGSDGNVPHAAIGNARRMQVPEPSMQHRVMIEAVENHMPEEFELVASSSHSPDIAPHHLVGCKLKTALVYLVAKPVCFFLSVKMPSQ</sequence>
<evidence type="ECO:0000313" key="3">
    <source>
        <dbReference type="Proteomes" id="UP001603857"/>
    </source>
</evidence>
<organism evidence="2 3">
    <name type="scientific">Flemingia macrophylla</name>
    <dbReference type="NCBI Taxonomy" id="520843"/>
    <lineage>
        <taxon>Eukaryota</taxon>
        <taxon>Viridiplantae</taxon>
        <taxon>Streptophyta</taxon>
        <taxon>Embryophyta</taxon>
        <taxon>Tracheophyta</taxon>
        <taxon>Spermatophyta</taxon>
        <taxon>Magnoliopsida</taxon>
        <taxon>eudicotyledons</taxon>
        <taxon>Gunneridae</taxon>
        <taxon>Pentapetalae</taxon>
        <taxon>rosids</taxon>
        <taxon>fabids</taxon>
        <taxon>Fabales</taxon>
        <taxon>Fabaceae</taxon>
        <taxon>Papilionoideae</taxon>
        <taxon>50 kb inversion clade</taxon>
        <taxon>NPAAA clade</taxon>
        <taxon>indigoferoid/millettioid clade</taxon>
        <taxon>Phaseoleae</taxon>
        <taxon>Flemingia</taxon>
    </lineage>
</organism>
<accession>A0ABD1MEE0</accession>
<keyword evidence="3" id="KW-1185">Reference proteome</keyword>
<feature type="signal peptide" evidence="1">
    <location>
        <begin position="1"/>
        <end position="24"/>
    </location>
</feature>
<keyword evidence="1" id="KW-0732">Signal</keyword>
<name>A0ABD1MEE0_9FABA</name>
<dbReference type="PANTHER" id="PTHR20953">
    <property type="entry name" value="KINASE-RELATED"/>
    <property type="match status" value="1"/>
</dbReference>
<dbReference type="EMBL" id="JBGMDY010000005">
    <property type="protein sequence ID" value="KAL2334167.1"/>
    <property type="molecule type" value="Genomic_DNA"/>
</dbReference>
<gene>
    <name evidence="2" type="ORF">Fmac_015380</name>
</gene>
<reference evidence="2 3" key="1">
    <citation type="submission" date="2024-08" db="EMBL/GenBank/DDBJ databases">
        <title>Insights into the chromosomal genome structure of Flemingia macrophylla.</title>
        <authorList>
            <person name="Ding Y."/>
            <person name="Zhao Y."/>
            <person name="Bi W."/>
            <person name="Wu M."/>
            <person name="Zhao G."/>
            <person name="Gong Y."/>
            <person name="Li W."/>
            <person name="Zhang P."/>
        </authorList>
    </citation>
    <scope>NUCLEOTIDE SEQUENCE [LARGE SCALE GENOMIC DNA]</scope>
    <source>
        <strain evidence="2">DYQJB</strain>
        <tissue evidence="2">Leaf</tissue>
    </source>
</reference>
<feature type="chain" id="PRO_5044880890" evidence="1">
    <location>
        <begin position="25"/>
        <end position="299"/>
    </location>
</feature>
<dbReference type="AlphaFoldDB" id="A0ABD1MEE0"/>
<dbReference type="PANTHER" id="PTHR20953:SF13">
    <property type="entry name" value="EXPRESSED PROTEIN"/>
    <property type="match status" value="1"/>
</dbReference>
<protein>
    <submittedName>
        <fullName evidence="2">Uncharacterized protein</fullName>
    </submittedName>
</protein>
<dbReference type="Proteomes" id="UP001603857">
    <property type="component" value="Unassembled WGS sequence"/>
</dbReference>
<comment type="caution">
    <text evidence="2">The sequence shown here is derived from an EMBL/GenBank/DDBJ whole genome shotgun (WGS) entry which is preliminary data.</text>
</comment>
<proteinExistence type="predicted"/>
<evidence type="ECO:0000313" key="2">
    <source>
        <dbReference type="EMBL" id="KAL2334167.1"/>
    </source>
</evidence>
<evidence type="ECO:0000256" key="1">
    <source>
        <dbReference type="SAM" id="SignalP"/>
    </source>
</evidence>